<evidence type="ECO:0000313" key="2">
    <source>
        <dbReference type="EMBL" id="GID12475.1"/>
    </source>
</evidence>
<evidence type="ECO:0000313" key="3">
    <source>
        <dbReference type="Proteomes" id="UP000612808"/>
    </source>
</evidence>
<organism evidence="2 3">
    <name type="scientific">Actinocatenispora rupis</name>
    <dbReference type="NCBI Taxonomy" id="519421"/>
    <lineage>
        <taxon>Bacteria</taxon>
        <taxon>Bacillati</taxon>
        <taxon>Actinomycetota</taxon>
        <taxon>Actinomycetes</taxon>
        <taxon>Micromonosporales</taxon>
        <taxon>Micromonosporaceae</taxon>
        <taxon>Actinocatenispora</taxon>
    </lineage>
</organism>
<protein>
    <recommendedName>
        <fullName evidence="1">Aspartyl/asparaginy/proline hydroxylase domain-containing protein</fullName>
    </recommendedName>
</protein>
<name>A0A8J3J5H3_9ACTN</name>
<sequence>MTSDPATAAVPLRRRYEVAPLAADVRALAADPWRAQRSVGQDGVTRESTVDWKILALRSPGGDPDRTDAGGAGLVEHAATPHLAGAGALAALLADFPLPLLGVRLMALGPGAASRVHRDAKCGPPWGLVRLHVPIVTNPGAVVVIDGTEYHWEAGRLWFGDFDRTHQVRNDGEATRIHLVLDCRTGPALRDLVPDWARGLADGMLPGRPDVPLDPLRLNDFRCRFELPARFAEWSEEEPVAAADATLPAEVRVDGDRLVLVVAGRPTFGLVHVGGGEFRLAGWSEERTLRLALDAPTPAVHLVVRHGTTTHETVRPVA</sequence>
<dbReference type="SUPFAM" id="SSF51197">
    <property type="entry name" value="Clavaminate synthase-like"/>
    <property type="match status" value="1"/>
</dbReference>
<reference evidence="2" key="1">
    <citation type="submission" date="2021-01" db="EMBL/GenBank/DDBJ databases">
        <title>Whole genome shotgun sequence of Actinocatenispora rupis NBRC 107355.</title>
        <authorList>
            <person name="Komaki H."/>
            <person name="Tamura T."/>
        </authorList>
    </citation>
    <scope>NUCLEOTIDE SEQUENCE</scope>
    <source>
        <strain evidence="2">NBRC 107355</strain>
    </source>
</reference>
<accession>A0A8J3J5H3</accession>
<dbReference type="Pfam" id="PF05118">
    <property type="entry name" value="Asp_Arg_Hydrox"/>
    <property type="match status" value="1"/>
</dbReference>
<proteinExistence type="predicted"/>
<dbReference type="EMBL" id="BOMB01000019">
    <property type="protein sequence ID" value="GID12475.1"/>
    <property type="molecule type" value="Genomic_DNA"/>
</dbReference>
<dbReference type="InterPro" id="IPR027443">
    <property type="entry name" value="IPNS-like_sf"/>
</dbReference>
<feature type="domain" description="Aspartyl/asparaginy/proline hydroxylase" evidence="1">
    <location>
        <begin position="45"/>
        <end position="184"/>
    </location>
</feature>
<dbReference type="InterPro" id="IPR007803">
    <property type="entry name" value="Asp/Arg/Pro-Hydrxlase"/>
</dbReference>
<dbReference type="Gene3D" id="2.60.120.330">
    <property type="entry name" value="B-lactam Antibiotic, Isopenicillin N Synthase, Chain"/>
    <property type="match status" value="1"/>
</dbReference>
<comment type="caution">
    <text evidence="2">The sequence shown here is derived from an EMBL/GenBank/DDBJ whole genome shotgun (WGS) entry which is preliminary data.</text>
</comment>
<keyword evidence="3" id="KW-1185">Reference proteome</keyword>
<evidence type="ECO:0000259" key="1">
    <source>
        <dbReference type="Pfam" id="PF05118"/>
    </source>
</evidence>
<dbReference type="RefSeq" id="WP_203658453.1">
    <property type="nucleotide sequence ID" value="NZ_BAAAZM010000013.1"/>
</dbReference>
<dbReference type="AlphaFoldDB" id="A0A8J3J5H3"/>
<gene>
    <name evidence="2" type="ORF">Aru02nite_33640</name>
</gene>
<dbReference type="Proteomes" id="UP000612808">
    <property type="component" value="Unassembled WGS sequence"/>
</dbReference>